<evidence type="ECO:0000256" key="2">
    <source>
        <dbReference type="SAM" id="MobiDB-lite"/>
    </source>
</evidence>
<organism evidence="3 4">
    <name type="scientific">Romanomermis culicivorax</name>
    <name type="common">Nematode worm</name>
    <dbReference type="NCBI Taxonomy" id="13658"/>
    <lineage>
        <taxon>Eukaryota</taxon>
        <taxon>Metazoa</taxon>
        <taxon>Ecdysozoa</taxon>
        <taxon>Nematoda</taxon>
        <taxon>Enoplea</taxon>
        <taxon>Dorylaimia</taxon>
        <taxon>Mermithida</taxon>
        <taxon>Mermithoidea</taxon>
        <taxon>Mermithidae</taxon>
        <taxon>Romanomermis</taxon>
    </lineage>
</organism>
<keyword evidence="3" id="KW-1185">Reference proteome</keyword>
<dbReference type="Proteomes" id="UP000887565">
    <property type="component" value="Unplaced"/>
</dbReference>
<protein>
    <submittedName>
        <fullName evidence="4">Uncharacterized protein</fullName>
    </submittedName>
</protein>
<accession>A0A915J4T4</accession>
<dbReference type="WBParaSite" id="nRc.2.0.1.t21431-RA">
    <property type="protein sequence ID" value="nRc.2.0.1.t21431-RA"/>
    <property type="gene ID" value="nRc.2.0.1.g21431"/>
</dbReference>
<sequence>MRELMVAQAQSVQSLAERDSLRADLDDYNSKWNSLTEEFENLFAENERSEKEYERRIAEEKQAFDLIRKKLEDEVSQERKKAYDAEKNYRKAHSEMTNKNSQIAFLTLENATLKHDLEQSKQTCSKYLEENTKLKSELGRISRKDGALYEKFTEKRAQIMQTISGFKDALEKVSSDEESNQADELKSCKEKLKRQNELCKRLMYRLDKMRRKIRKKNKNRKMRSSSRSSSSSVAEHSGSSQR</sequence>
<feature type="region of interest" description="Disordered" evidence="2">
    <location>
        <begin position="209"/>
        <end position="242"/>
    </location>
</feature>
<feature type="compositionally biased region" description="Polar residues" evidence="2">
    <location>
        <begin position="233"/>
        <end position="242"/>
    </location>
</feature>
<dbReference type="AlphaFoldDB" id="A0A915J4T4"/>
<keyword evidence="1" id="KW-0175">Coiled coil</keyword>
<name>A0A915J4T4_ROMCU</name>
<proteinExistence type="predicted"/>
<evidence type="ECO:0000313" key="4">
    <source>
        <dbReference type="WBParaSite" id="nRc.2.0.1.t21431-RA"/>
    </source>
</evidence>
<reference evidence="4" key="1">
    <citation type="submission" date="2022-11" db="UniProtKB">
        <authorList>
            <consortium name="WormBaseParasite"/>
        </authorList>
    </citation>
    <scope>IDENTIFICATION</scope>
</reference>
<feature type="compositionally biased region" description="Basic residues" evidence="2">
    <location>
        <begin position="209"/>
        <end position="224"/>
    </location>
</feature>
<feature type="coiled-coil region" evidence="1">
    <location>
        <begin position="18"/>
        <end position="137"/>
    </location>
</feature>
<evidence type="ECO:0000256" key="1">
    <source>
        <dbReference type="SAM" id="Coils"/>
    </source>
</evidence>
<evidence type="ECO:0000313" key="3">
    <source>
        <dbReference type="Proteomes" id="UP000887565"/>
    </source>
</evidence>